<gene>
    <name evidence="2" type="ORF">D6851_03155</name>
</gene>
<dbReference type="GO" id="GO:0016226">
    <property type="term" value="P:iron-sulfur cluster assembly"/>
    <property type="evidence" value="ECO:0007669"/>
    <property type="project" value="InterPro"/>
</dbReference>
<dbReference type="Gene3D" id="3.90.1010.10">
    <property type="match status" value="1"/>
</dbReference>
<keyword evidence="3" id="KW-1185">Reference proteome</keyword>
<dbReference type="SUPFAM" id="SSF82649">
    <property type="entry name" value="SufE/NifU"/>
    <property type="match status" value="1"/>
</dbReference>
<reference evidence="2 3" key="1">
    <citation type="submission" date="2018-09" db="EMBL/GenBank/DDBJ databases">
        <title>Altererythrobacter spongiae sp. nov., isolated from a marine sponge.</title>
        <authorList>
            <person name="Zhuang L."/>
            <person name="Luo L."/>
        </authorList>
    </citation>
    <scope>NUCLEOTIDE SEQUENCE [LARGE SCALE GENOMIC DNA]</scope>
    <source>
        <strain evidence="2 3">HN-Y73</strain>
    </source>
</reference>
<evidence type="ECO:0000259" key="1">
    <source>
        <dbReference type="Pfam" id="PF01592"/>
    </source>
</evidence>
<dbReference type="AlphaFoldDB" id="A0A420ES16"/>
<protein>
    <submittedName>
        <fullName evidence="2">Iron-sulfur cluster assembly scaffold protein</fullName>
    </submittedName>
</protein>
<feature type="domain" description="NIF system FeS cluster assembly NifU N-terminal" evidence="1">
    <location>
        <begin position="30"/>
        <end position="91"/>
    </location>
</feature>
<organism evidence="2 3">
    <name type="scientific">Altericroceibacterium spongiae</name>
    <dbReference type="NCBI Taxonomy" id="2320269"/>
    <lineage>
        <taxon>Bacteria</taxon>
        <taxon>Pseudomonadati</taxon>
        <taxon>Pseudomonadota</taxon>
        <taxon>Alphaproteobacteria</taxon>
        <taxon>Sphingomonadales</taxon>
        <taxon>Erythrobacteraceae</taxon>
        <taxon>Altericroceibacterium</taxon>
    </lineage>
</organism>
<dbReference type="GO" id="GO:0051536">
    <property type="term" value="F:iron-sulfur cluster binding"/>
    <property type="evidence" value="ECO:0007669"/>
    <property type="project" value="InterPro"/>
</dbReference>
<comment type="caution">
    <text evidence="2">The sequence shown here is derived from an EMBL/GenBank/DDBJ whole genome shotgun (WGS) entry which is preliminary data.</text>
</comment>
<proteinExistence type="predicted"/>
<sequence length="141" mass="15157">MSSPEKLYTPELLGLTVELAEYPAKTSLSFVGDARSPSCGSMLTLNLETDASGHICDLGMAVQACAIGQASAAIFARHAQGKKLADIERMQKELDGWLEHNGALPDWPDIELIATARDFPGRHGAIRLPWQAAQRALTTSP</sequence>
<accession>A0A420ES16</accession>
<evidence type="ECO:0000313" key="3">
    <source>
        <dbReference type="Proteomes" id="UP000284395"/>
    </source>
</evidence>
<dbReference type="InterPro" id="IPR002871">
    <property type="entry name" value="NIF_FeS_clus_asmbl_NifU_N"/>
</dbReference>
<evidence type="ECO:0000313" key="2">
    <source>
        <dbReference type="EMBL" id="RKF23475.1"/>
    </source>
</evidence>
<dbReference type="Proteomes" id="UP000284395">
    <property type="component" value="Unassembled WGS sequence"/>
</dbReference>
<dbReference type="EMBL" id="RAPF01000001">
    <property type="protein sequence ID" value="RKF23475.1"/>
    <property type="molecule type" value="Genomic_DNA"/>
</dbReference>
<dbReference type="GO" id="GO:0005506">
    <property type="term" value="F:iron ion binding"/>
    <property type="evidence" value="ECO:0007669"/>
    <property type="project" value="InterPro"/>
</dbReference>
<dbReference type="OrthoDB" id="7857113at2"/>
<dbReference type="Pfam" id="PF01592">
    <property type="entry name" value="NifU_N"/>
    <property type="match status" value="1"/>
</dbReference>
<dbReference type="CDD" id="cd06664">
    <property type="entry name" value="IscU_like"/>
    <property type="match status" value="1"/>
</dbReference>
<name>A0A420ES16_9SPHN</name>